<sequence>MNNKEERYYDIIGFGDEVPGVLAMIAAAREYRRQTQKYPKMLLMSKANAGEGIGGHLIRGKLSYLDRTQIDRPLQTSLNLDTFGAPSALYQEFLQRAEVVQIALDPQKGDRALKEMLQEAGVAILSHVKIASVVKSGPNLTSILTTRGETYTAKQFIDSTVNAELAQAAGAKKSQGFGTFGLPDSELPVTLVFETEGLSINRLKEIELTYLKRFRNLADTEAQNFLKSAAGFDERKAESLRQELVDSHGNLKTLWAGKDYIDIRCNALSIAYHSFRGKKLSLYESGAILDRGNVAILSGDRLSWNALMIAVTGSEAETLANNGGKPTPAMLEEMKFVEQWFKSIGAKKVTPASELYIRHAGNITEAIEPLSGAKMLAGGVPKSEALATFAYHFDVRGGIPGIGHKALANGFLSTMFSKPIFNVGIRHAQLKSVPNLAVVSPASGFEGFASAAGRIVEYNAAVGHGLGIAATLALLSNRTLADISNQEVREVLVKVGELPPIFGKNSAPDLAQLQQFESAMA</sequence>
<dbReference type="Proteomes" id="UP000664844">
    <property type="component" value="Unassembled WGS sequence"/>
</dbReference>
<dbReference type="Pfam" id="PF12831">
    <property type="entry name" value="FAD_oxidored"/>
    <property type="match status" value="1"/>
</dbReference>
<gene>
    <name evidence="1" type="ORF">J0895_20530</name>
</gene>
<comment type="caution">
    <text evidence="1">The sequence shown here is derived from an EMBL/GenBank/DDBJ whole genome shotgun (WGS) entry which is preliminary data.</text>
</comment>
<evidence type="ECO:0000313" key="2">
    <source>
        <dbReference type="Proteomes" id="UP000664844"/>
    </source>
</evidence>
<dbReference type="SUPFAM" id="SSF51905">
    <property type="entry name" value="FAD/NAD(P)-binding domain"/>
    <property type="match status" value="1"/>
</dbReference>
<name>A0ABS3FWC2_9CYAN</name>
<protein>
    <submittedName>
        <fullName evidence="1">FAD-dependent oxidoreductase</fullName>
    </submittedName>
</protein>
<dbReference type="InterPro" id="IPR036188">
    <property type="entry name" value="FAD/NAD-bd_sf"/>
</dbReference>
<dbReference type="EMBL" id="JAFLQW010000540">
    <property type="protein sequence ID" value="MBO0351420.1"/>
    <property type="molecule type" value="Genomic_DNA"/>
</dbReference>
<dbReference type="RefSeq" id="WP_207089860.1">
    <property type="nucleotide sequence ID" value="NZ_JAFLQW010000540.1"/>
</dbReference>
<keyword evidence="2" id="KW-1185">Reference proteome</keyword>
<organism evidence="1 2">
    <name type="scientific">Phormidium pseudopriestleyi FRX01</name>
    <dbReference type="NCBI Taxonomy" id="1759528"/>
    <lineage>
        <taxon>Bacteria</taxon>
        <taxon>Bacillati</taxon>
        <taxon>Cyanobacteriota</taxon>
        <taxon>Cyanophyceae</taxon>
        <taxon>Oscillatoriophycideae</taxon>
        <taxon>Oscillatoriales</taxon>
        <taxon>Oscillatoriaceae</taxon>
        <taxon>Phormidium</taxon>
    </lineage>
</organism>
<proteinExistence type="predicted"/>
<evidence type="ECO:0000313" key="1">
    <source>
        <dbReference type="EMBL" id="MBO0351420.1"/>
    </source>
</evidence>
<accession>A0ABS3FWC2</accession>
<reference evidence="1 2" key="1">
    <citation type="submission" date="2021-03" db="EMBL/GenBank/DDBJ databases">
        <title>Metabolic Capacity of the Antarctic Cyanobacterium Phormidium pseudopriestleyi that Sustains Oxygenic Photosynthesis in the Presence of Hydrogen Sulfide.</title>
        <authorList>
            <person name="Lumian J.E."/>
            <person name="Jungblut A.D."/>
            <person name="Dillon M.L."/>
            <person name="Hawes I."/>
            <person name="Doran P.T."/>
            <person name="Mackey T.J."/>
            <person name="Dick G.J."/>
            <person name="Grettenberger C.L."/>
            <person name="Sumner D.Y."/>
        </authorList>
    </citation>
    <scope>NUCLEOTIDE SEQUENCE [LARGE SCALE GENOMIC DNA]</scope>
    <source>
        <strain evidence="1 2">FRX01</strain>
    </source>
</reference>